<proteinExistence type="predicted"/>
<feature type="domain" description="Putative Se/S carrier protein-like" evidence="1">
    <location>
        <begin position="12"/>
        <end position="74"/>
    </location>
</feature>
<accession>A0A0L6W6X3</accession>
<reference evidence="3" key="1">
    <citation type="submission" date="2015-07" db="EMBL/GenBank/DDBJ databases">
        <title>Complete Genome of Thermincola ferriacetica strain Z-0001T.</title>
        <authorList>
            <person name="Lusk B."/>
            <person name="Badalamenti J.P."/>
            <person name="Parameswaran P."/>
            <person name="Bond D.R."/>
            <person name="Torres C.I."/>
        </authorList>
    </citation>
    <scope>NUCLEOTIDE SEQUENCE [LARGE SCALE GENOMIC DNA]</scope>
    <source>
        <strain evidence="3">Z-0001</strain>
    </source>
</reference>
<dbReference type="Proteomes" id="UP000037175">
    <property type="component" value="Unassembled WGS sequence"/>
</dbReference>
<protein>
    <recommendedName>
        <fullName evidence="1">Putative Se/S carrier protein-like domain-containing protein</fullName>
    </recommendedName>
</protein>
<evidence type="ECO:0000313" key="3">
    <source>
        <dbReference type="Proteomes" id="UP000037175"/>
    </source>
</evidence>
<evidence type="ECO:0000313" key="2">
    <source>
        <dbReference type="EMBL" id="KNZ71221.1"/>
    </source>
</evidence>
<organism evidence="2 3">
    <name type="scientific">Thermincola ferriacetica</name>
    <dbReference type="NCBI Taxonomy" id="281456"/>
    <lineage>
        <taxon>Bacteria</taxon>
        <taxon>Bacillati</taxon>
        <taxon>Bacillota</taxon>
        <taxon>Clostridia</taxon>
        <taxon>Eubacteriales</taxon>
        <taxon>Thermincolaceae</taxon>
        <taxon>Thermincola</taxon>
    </lineage>
</organism>
<keyword evidence="3" id="KW-1185">Reference proteome</keyword>
<gene>
    <name evidence="2" type="ORF">Tfer_0300</name>
</gene>
<dbReference type="RefSeq" id="WP_013120221.1">
    <property type="nucleotide sequence ID" value="NZ_LGTE01000001.1"/>
</dbReference>
<dbReference type="AlphaFoldDB" id="A0A0L6W6X3"/>
<name>A0A0L6W6X3_9FIRM</name>
<comment type="caution">
    <text evidence="2">The sequence shown here is derived from an EMBL/GenBank/DDBJ whole genome shotgun (WGS) entry which is preliminary data.</text>
</comment>
<dbReference type="InterPro" id="IPR021778">
    <property type="entry name" value="Se/S_carrier-like"/>
</dbReference>
<dbReference type="PATRIC" id="fig|281456.6.peg.316"/>
<sequence>MLQDIFNLTEFCVITFPNTQSALQAEKILTEEGAEFVLIPTPREISASCGLAVKCSRSNSERYLQILKAKRVPCGDTHYFNRPPRR</sequence>
<evidence type="ECO:0000259" key="1">
    <source>
        <dbReference type="Pfam" id="PF11823"/>
    </source>
</evidence>
<dbReference type="EMBL" id="LGTE01000001">
    <property type="protein sequence ID" value="KNZ71221.1"/>
    <property type="molecule type" value="Genomic_DNA"/>
</dbReference>
<dbReference type="Pfam" id="PF11823">
    <property type="entry name" value="Se_S_carrier"/>
    <property type="match status" value="1"/>
</dbReference>